<dbReference type="Proteomes" id="UP001185922">
    <property type="component" value="Unassembled WGS sequence"/>
</dbReference>
<name>A0AAE4UAC9_9ACTN</name>
<protein>
    <submittedName>
        <fullName evidence="3">Uncharacterized protein</fullName>
    </submittedName>
</protein>
<dbReference type="EMBL" id="JAWLKI010000002">
    <property type="protein sequence ID" value="MDV6306392.1"/>
    <property type="molecule type" value="Genomic_DNA"/>
</dbReference>
<gene>
    <name evidence="2" type="ORF">R3P94_03375</name>
    <name evidence="3" type="ORF">R3Q15_07950</name>
</gene>
<dbReference type="EMBL" id="JAWLKH010000006">
    <property type="protein sequence ID" value="MDV6311822.1"/>
    <property type="molecule type" value="Genomic_DNA"/>
</dbReference>
<evidence type="ECO:0000256" key="1">
    <source>
        <dbReference type="SAM" id="MobiDB-lite"/>
    </source>
</evidence>
<dbReference type="AlphaFoldDB" id="A0AAE4UAC9"/>
<dbReference type="RefSeq" id="WP_191834451.1">
    <property type="nucleotide sequence ID" value="NZ_CP091855.1"/>
</dbReference>
<sequence>MNTRTPREVVTDVRAHPRLADGDDERFAGYGVMGLPFRSGHYLALRDMVASSIGPAYRSVWHRDPNGHWTIYTTTEPERSCPRYFDAGATTRQVPAIDVGWTDDHTFEVTLGNTLTWQVELTSSPTTRVMTALSGATPAAAWRSRAVLHAVGPMATIMLRAGRVRMCARTPNGPEFRGTPLYIWRVADSRASLNGETLGAPGPFDEQVRIGDIPLPQRGLFFVGRSAFDTPSTTTTDPDSLHHTGAVR</sequence>
<proteinExistence type="predicted"/>
<comment type="caution">
    <text evidence="3">The sequence shown here is derived from an EMBL/GenBank/DDBJ whole genome shotgun (WGS) entry which is preliminary data.</text>
</comment>
<evidence type="ECO:0000313" key="5">
    <source>
        <dbReference type="Proteomes" id="UP001185922"/>
    </source>
</evidence>
<feature type="region of interest" description="Disordered" evidence="1">
    <location>
        <begin position="229"/>
        <end position="248"/>
    </location>
</feature>
<dbReference type="GeneID" id="77173699"/>
<evidence type="ECO:0000313" key="2">
    <source>
        <dbReference type="EMBL" id="MDV6306392.1"/>
    </source>
</evidence>
<feature type="compositionally biased region" description="Low complexity" evidence="1">
    <location>
        <begin position="229"/>
        <end position="238"/>
    </location>
</feature>
<reference evidence="3 4" key="1">
    <citation type="submission" date="2023-10" db="EMBL/GenBank/DDBJ databases">
        <title>Development of a sustainable strategy for remediation of hydrocarbon-contaminated territories based on the waste exchange concept.</title>
        <authorList>
            <person name="Krivoruchko A."/>
        </authorList>
    </citation>
    <scope>NUCLEOTIDE SEQUENCE</scope>
    <source>
        <strain evidence="2 4">IEGM 1266</strain>
        <strain evidence="3">IEGM 1279</strain>
    </source>
</reference>
<evidence type="ECO:0000313" key="4">
    <source>
        <dbReference type="Proteomes" id="UP001185779"/>
    </source>
</evidence>
<dbReference type="Proteomes" id="UP001185779">
    <property type="component" value="Unassembled WGS sequence"/>
</dbReference>
<accession>A0AAE4UAC9</accession>
<evidence type="ECO:0000313" key="3">
    <source>
        <dbReference type="EMBL" id="MDV6311822.1"/>
    </source>
</evidence>
<keyword evidence="4" id="KW-1185">Reference proteome</keyword>
<organism evidence="3 5">
    <name type="scientific">Gordonia amicalis</name>
    <dbReference type="NCBI Taxonomy" id="89053"/>
    <lineage>
        <taxon>Bacteria</taxon>
        <taxon>Bacillati</taxon>
        <taxon>Actinomycetota</taxon>
        <taxon>Actinomycetes</taxon>
        <taxon>Mycobacteriales</taxon>
        <taxon>Gordoniaceae</taxon>
        <taxon>Gordonia</taxon>
    </lineage>
</organism>